<proteinExistence type="predicted"/>
<feature type="domain" description="BOD1/SHG1" evidence="2">
    <location>
        <begin position="8"/>
        <end position="108"/>
    </location>
</feature>
<dbReference type="STRING" id="1884261.A0A5C3QYF6"/>
<reference evidence="3 4" key="1">
    <citation type="journal article" date="2019" name="Nat. Ecol. Evol.">
        <title>Megaphylogeny resolves global patterns of mushroom evolution.</title>
        <authorList>
            <person name="Varga T."/>
            <person name="Krizsan K."/>
            <person name="Foldi C."/>
            <person name="Dima B."/>
            <person name="Sanchez-Garcia M."/>
            <person name="Sanchez-Ramirez S."/>
            <person name="Szollosi G.J."/>
            <person name="Szarkandi J.G."/>
            <person name="Papp V."/>
            <person name="Albert L."/>
            <person name="Andreopoulos W."/>
            <person name="Angelini C."/>
            <person name="Antonin V."/>
            <person name="Barry K.W."/>
            <person name="Bougher N.L."/>
            <person name="Buchanan P."/>
            <person name="Buyck B."/>
            <person name="Bense V."/>
            <person name="Catcheside P."/>
            <person name="Chovatia M."/>
            <person name="Cooper J."/>
            <person name="Damon W."/>
            <person name="Desjardin D."/>
            <person name="Finy P."/>
            <person name="Geml J."/>
            <person name="Haridas S."/>
            <person name="Hughes K."/>
            <person name="Justo A."/>
            <person name="Karasinski D."/>
            <person name="Kautmanova I."/>
            <person name="Kiss B."/>
            <person name="Kocsube S."/>
            <person name="Kotiranta H."/>
            <person name="LaButti K.M."/>
            <person name="Lechner B.E."/>
            <person name="Liimatainen K."/>
            <person name="Lipzen A."/>
            <person name="Lukacs Z."/>
            <person name="Mihaltcheva S."/>
            <person name="Morgado L.N."/>
            <person name="Niskanen T."/>
            <person name="Noordeloos M.E."/>
            <person name="Ohm R.A."/>
            <person name="Ortiz-Santana B."/>
            <person name="Ovrebo C."/>
            <person name="Racz N."/>
            <person name="Riley R."/>
            <person name="Savchenko A."/>
            <person name="Shiryaev A."/>
            <person name="Soop K."/>
            <person name="Spirin V."/>
            <person name="Szebenyi C."/>
            <person name="Tomsovsky M."/>
            <person name="Tulloss R.E."/>
            <person name="Uehling J."/>
            <person name="Grigoriev I.V."/>
            <person name="Vagvolgyi C."/>
            <person name="Papp T."/>
            <person name="Martin F.M."/>
            <person name="Miettinen O."/>
            <person name="Hibbett D.S."/>
            <person name="Nagy L.G."/>
        </authorList>
    </citation>
    <scope>NUCLEOTIDE SEQUENCE [LARGE SCALE GENOMIC DNA]</scope>
    <source>
        <strain evidence="3 4">CBS 309.79</strain>
    </source>
</reference>
<evidence type="ECO:0000313" key="3">
    <source>
        <dbReference type="EMBL" id="TFL05541.1"/>
    </source>
</evidence>
<sequence>MSAVTPHQLVEAYKSSGEFDKLRKDLLAQLKKSEALPDFQEKIRNIARDRLQADAKLWPLSPDAITKEMVQEVERFPIVDRVVADLKWEKSDIRSWVEKHLADEKDKLSSATTAKTEPQVAGKGDTM</sequence>
<keyword evidence="4" id="KW-1185">Reference proteome</keyword>
<dbReference type="EMBL" id="ML178816">
    <property type="protein sequence ID" value="TFL05541.1"/>
    <property type="molecule type" value="Genomic_DNA"/>
</dbReference>
<dbReference type="InterPro" id="IPR055264">
    <property type="entry name" value="BOD1/SHG1_dom"/>
</dbReference>
<accession>A0A5C3QYF6</accession>
<feature type="region of interest" description="Disordered" evidence="1">
    <location>
        <begin position="104"/>
        <end position="127"/>
    </location>
</feature>
<organism evidence="3 4">
    <name type="scientific">Pterulicium gracile</name>
    <dbReference type="NCBI Taxonomy" id="1884261"/>
    <lineage>
        <taxon>Eukaryota</taxon>
        <taxon>Fungi</taxon>
        <taxon>Dikarya</taxon>
        <taxon>Basidiomycota</taxon>
        <taxon>Agaricomycotina</taxon>
        <taxon>Agaricomycetes</taxon>
        <taxon>Agaricomycetidae</taxon>
        <taxon>Agaricales</taxon>
        <taxon>Pleurotineae</taxon>
        <taxon>Pterulaceae</taxon>
        <taxon>Pterulicium</taxon>
    </lineage>
</organism>
<protein>
    <recommendedName>
        <fullName evidence="2">BOD1/SHG1 domain-containing protein</fullName>
    </recommendedName>
</protein>
<evidence type="ECO:0000259" key="2">
    <source>
        <dbReference type="Pfam" id="PF05205"/>
    </source>
</evidence>
<dbReference type="AlphaFoldDB" id="A0A5C3QYF6"/>
<name>A0A5C3QYF6_9AGAR</name>
<dbReference type="Proteomes" id="UP000305067">
    <property type="component" value="Unassembled WGS sequence"/>
</dbReference>
<gene>
    <name evidence="3" type="ORF">BDV98DRAFT_560196</name>
</gene>
<evidence type="ECO:0000313" key="4">
    <source>
        <dbReference type="Proteomes" id="UP000305067"/>
    </source>
</evidence>
<dbReference type="Pfam" id="PF05205">
    <property type="entry name" value="COMPASS-Shg1"/>
    <property type="match status" value="1"/>
</dbReference>
<evidence type="ECO:0000256" key="1">
    <source>
        <dbReference type="SAM" id="MobiDB-lite"/>
    </source>
</evidence>
<dbReference type="OrthoDB" id="5579731at2759"/>